<gene>
    <name evidence="1" type="ORF">AWM75_07835</name>
</gene>
<reference evidence="1 2" key="1">
    <citation type="journal article" date="2016" name="Genome Announc.">
        <title>Complete Genome Sequences of Aerococcus christensenii CCUG 28831T, Aerococcus sanguinicola CCUG 43001T, Aerococcus urinae CCUG 36881T, Aerococcus urinaeequi CCUG 28094T, Aerococcus urinaehominis CCUG 42038 BT, and Aerococcus viridans CCUG 4311T.</title>
        <authorList>
            <person name="Carkaci D."/>
            <person name="Dargis R."/>
            <person name="Nielsen X.C."/>
            <person name="Skovgaard O."/>
            <person name="Fuursted K."/>
            <person name="Christensen J.J."/>
        </authorList>
    </citation>
    <scope>NUCLEOTIDE SEQUENCE [LARGE SCALE GENOMIC DNA]</scope>
    <source>
        <strain evidence="1 2">CCUG42038B</strain>
    </source>
</reference>
<reference evidence="2" key="2">
    <citation type="submission" date="2016-01" db="EMBL/GenBank/DDBJ databases">
        <title>Six Aerococcus type strain genome sequencing and assembly using PacBio and Illumina Hiseq.</title>
        <authorList>
            <person name="Carkaci D."/>
            <person name="Dargis R."/>
            <person name="Nielsen X.C."/>
            <person name="Skovgaard O."/>
            <person name="Fuursted K."/>
            <person name="Christensen J.J."/>
        </authorList>
    </citation>
    <scope>NUCLEOTIDE SEQUENCE [LARGE SCALE GENOMIC DNA]</scope>
    <source>
        <strain evidence="2">CCUG42038B</strain>
    </source>
</reference>
<protein>
    <submittedName>
        <fullName evidence="1">Uncharacterized protein</fullName>
    </submittedName>
</protein>
<dbReference type="AlphaFoldDB" id="A0A0X8FMC4"/>
<proteinExistence type="predicted"/>
<accession>A0A0X8FMC4</accession>
<keyword evidence="2" id="KW-1185">Reference proteome</keyword>
<sequence>MLALKIAGQVGLDDPIVGAGPVLARVVGSQVGVVPGQVIAQVGVGQTVQAKNFLADLAGLVAQLAGWVASFAEVDKFSMAYLTYFYSVYLGRQLGF</sequence>
<dbReference type="EMBL" id="CP014163">
    <property type="protein sequence ID" value="AMB99882.1"/>
    <property type="molecule type" value="Genomic_DNA"/>
</dbReference>
<organism evidence="1 2">
    <name type="scientific">Aerococcus urinaehominis</name>
    <dbReference type="NCBI Taxonomy" id="128944"/>
    <lineage>
        <taxon>Bacteria</taxon>
        <taxon>Bacillati</taxon>
        <taxon>Bacillota</taxon>
        <taxon>Bacilli</taxon>
        <taxon>Lactobacillales</taxon>
        <taxon>Aerococcaceae</taxon>
        <taxon>Aerococcus</taxon>
    </lineage>
</organism>
<evidence type="ECO:0000313" key="2">
    <source>
        <dbReference type="Proteomes" id="UP000062260"/>
    </source>
</evidence>
<dbReference type="Proteomes" id="UP000062260">
    <property type="component" value="Chromosome"/>
</dbReference>
<name>A0A0X8FMC4_9LACT</name>
<evidence type="ECO:0000313" key="1">
    <source>
        <dbReference type="EMBL" id="AMB99882.1"/>
    </source>
</evidence>
<dbReference type="KEGG" id="auh:AWM75_07835"/>